<dbReference type="PRINTS" id="PR00502">
    <property type="entry name" value="NUDIXFAMILY"/>
</dbReference>
<evidence type="ECO:0000259" key="5">
    <source>
        <dbReference type="PROSITE" id="PS51462"/>
    </source>
</evidence>
<accession>A0A846VZ98</accession>
<dbReference type="InterPro" id="IPR015797">
    <property type="entry name" value="NUDIX_hydrolase-like_dom_sf"/>
</dbReference>
<sequence length="155" mass="16618">MTSRIAAYGVCREHDRVLLVRHIAESGETTWTLPGGGVEQGEDPFDTVTRELAEETGLTGVVERLLGVDSRVIPAHEAHSGEEHQNIGIFYLVRVTGGRLRAETSGATVEPTWTPISEVAHLRRSSLVDSGLALAHTLPATGHVTSTPVGGLIRH</sequence>
<dbReference type="Pfam" id="PF00293">
    <property type="entry name" value="NUDIX"/>
    <property type="match status" value="1"/>
</dbReference>
<evidence type="ECO:0000256" key="4">
    <source>
        <dbReference type="RuleBase" id="RU003476"/>
    </source>
</evidence>
<comment type="caution">
    <text evidence="6">The sequence shown here is derived from an EMBL/GenBank/DDBJ whole genome shotgun (WGS) entry which is preliminary data.</text>
</comment>
<dbReference type="CDD" id="cd02883">
    <property type="entry name" value="NUDIX_Hydrolase"/>
    <property type="match status" value="1"/>
</dbReference>
<dbReference type="PROSITE" id="PS51462">
    <property type="entry name" value="NUDIX"/>
    <property type="match status" value="1"/>
</dbReference>
<keyword evidence="7" id="KW-1185">Reference proteome</keyword>
<dbReference type="AlphaFoldDB" id="A0A846VZ98"/>
<dbReference type="InterPro" id="IPR020476">
    <property type="entry name" value="Nudix_hydrolase"/>
</dbReference>
<reference evidence="6 7" key="1">
    <citation type="submission" date="2020-04" db="EMBL/GenBank/DDBJ databases">
        <title>MicrobeNet Type strains.</title>
        <authorList>
            <person name="Nicholson A.C."/>
        </authorList>
    </citation>
    <scope>NUCLEOTIDE SEQUENCE [LARGE SCALE GENOMIC DNA]</scope>
    <source>
        <strain evidence="6 7">DSM 44960</strain>
    </source>
</reference>
<dbReference type="PROSITE" id="PS00893">
    <property type="entry name" value="NUDIX_BOX"/>
    <property type="match status" value="1"/>
</dbReference>
<dbReference type="EMBL" id="JAAXOM010000001">
    <property type="protein sequence ID" value="NKX85788.1"/>
    <property type="molecule type" value="Genomic_DNA"/>
</dbReference>
<dbReference type="GO" id="GO:0016787">
    <property type="term" value="F:hydrolase activity"/>
    <property type="evidence" value="ECO:0007669"/>
    <property type="project" value="UniProtKB-KW"/>
</dbReference>
<keyword evidence="3 4" id="KW-0378">Hydrolase</keyword>
<proteinExistence type="inferred from homology"/>
<name>A0A846VZ98_9NOCA</name>
<comment type="similarity">
    <text evidence="2 4">Belongs to the Nudix hydrolase family.</text>
</comment>
<dbReference type="InterPro" id="IPR000086">
    <property type="entry name" value="NUDIX_hydrolase_dom"/>
</dbReference>
<dbReference type="Gene3D" id="3.90.79.10">
    <property type="entry name" value="Nucleoside Triphosphate Pyrophosphohydrolase"/>
    <property type="match status" value="1"/>
</dbReference>
<dbReference type="Proteomes" id="UP000572007">
    <property type="component" value="Unassembled WGS sequence"/>
</dbReference>
<gene>
    <name evidence="6" type="ORF">HGA10_00485</name>
</gene>
<dbReference type="InterPro" id="IPR020084">
    <property type="entry name" value="NUDIX_hydrolase_CS"/>
</dbReference>
<evidence type="ECO:0000256" key="2">
    <source>
        <dbReference type="ARBA" id="ARBA00005582"/>
    </source>
</evidence>
<protein>
    <submittedName>
        <fullName evidence="6">NUDIX domain-containing protein</fullName>
    </submittedName>
</protein>
<dbReference type="PANTHER" id="PTHR43046">
    <property type="entry name" value="GDP-MANNOSE MANNOSYL HYDROLASE"/>
    <property type="match status" value="1"/>
</dbReference>
<dbReference type="PANTHER" id="PTHR43046:SF16">
    <property type="entry name" value="ADP-RIBOSE PYROPHOSPHATASE YJHB-RELATED"/>
    <property type="match status" value="1"/>
</dbReference>
<evidence type="ECO:0000313" key="6">
    <source>
        <dbReference type="EMBL" id="NKX85788.1"/>
    </source>
</evidence>
<feature type="domain" description="Nudix hydrolase" evidence="5">
    <location>
        <begin position="1"/>
        <end position="136"/>
    </location>
</feature>
<evidence type="ECO:0000256" key="1">
    <source>
        <dbReference type="ARBA" id="ARBA00001946"/>
    </source>
</evidence>
<evidence type="ECO:0000313" key="7">
    <source>
        <dbReference type="Proteomes" id="UP000572007"/>
    </source>
</evidence>
<evidence type="ECO:0000256" key="3">
    <source>
        <dbReference type="ARBA" id="ARBA00022801"/>
    </source>
</evidence>
<organism evidence="6 7">
    <name type="scientific">Nocardia coubleae</name>
    <dbReference type="NCBI Taxonomy" id="356147"/>
    <lineage>
        <taxon>Bacteria</taxon>
        <taxon>Bacillati</taxon>
        <taxon>Actinomycetota</taxon>
        <taxon>Actinomycetes</taxon>
        <taxon>Mycobacteriales</taxon>
        <taxon>Nocardiaceae</taxon>
        <taxon>Nocardia</taxon>
    </lineage>
</organism>
<comment type="cofactor">
    <cofactor evidence="1">
        <name>Mg(2+)</name>
        <dbReference type="ChEBI" id="CHEBI:18420"/>
    </cofactor>
</comment>
<dbReference type="SUPFAM" id="SSF55811">
    <property type="entry name" value="Nudix"/>
    <property type="match status" value="1"/>
</dbReference>